<keyword evidence="5" id="KW-0500">Molybdenum</keyword>
<dbReference type="SUPFAM" id="SSF161098">
    <property type="entry name" value="MetI-like"/>
    <property type="match status" value="1"/>
</dbReference>
<feature type="signal peptide" evidence="11">
    <location>
        <begin position="1"/>
        <end position="27"/>
    </location>
</feature>
<evidence type="ECO:0000256" key="7">
    <source>
        <dbReference type="ARBA" id="ARBA00022989"/>
    </source>
</evidence>
<dbReference type="PROSITE" id="PS51257">
    <property type="entry name" value="PROKAR_LIPOPROTEIN"/>
    <property type="match status" value="1"/>
</dbReference>
<comment type="caution">
    <text evidence="13">The sequence shown here is derived from an EMBL/GenBank/DDBJ whole genome shotgun (WGS) entry which is preliminary data.</text>
</comment>
<evidence type="ECO:0000256" key="5">
    <source>
        <dbReference type="ARBA" id="ARBA00022505"/>
    </source>
</evidence>
<dbReference type="NCBIfam" id="TIGR02141">
    <property type="entry name" value="modB_ABC"/>
    <property type="match status" value="1"/>
</dbReference>
<dbReference type="InterPro" id="IPR035906">
    <property type="entry name" value="MetI-like_sf"/>
</dbReference>
<sequence length="522" mass="54806">MDTRRQARRASALGVLAALALACALWAAAPGAARAWADEAASAAGEPVEVSADGAAARIEGVAYAAEAFECARTGSARAIGGVDYGYAYQMPGPDVVTVVNTADVAVLFIPRAVADEFGIDPADEASLAPLKALLVALDDNYAAGVSPLGRQDAWVAFVGDPGGAEGAALIRGDVTFAFGRELAEGRWYATVSGPDAGFDVKAEVAPAQMDTCRLVPADAAVIAGAGGPLDELGAFLAELDWSPLWITLRTSGTAILIVFFLGLAAAYFTMRISSRAQDVFDTLFTIPMVLPPTVCGFLLLMLLGRNTALGQFFIDVGFPLVFSWQATVIAAVVVAFPLMYRSARGAFEALDPNMMDAARTLGWSNPRIFFRLMLPLAWSSIAAGTVLAFARALGEFGCTLFLAGNQLGSTRTIPIAIYFEWMNGNQAATWFWTITLIVFSFVVILFINLWSRHTTKYRRSARPDGRSPKPRRNGRRPSGERGAGRPVGGPGARDGRAPATLAAAGDDAGTAAAGPAGEGAR</sequence>
<dbReference type="PANTHER" id="PTHR30183:SF3">
    <property type="entry name" value="MOLYBDENUM TRANSPORT SYSTEM PERMEASE PROTEIN MODB"/>
    <property type="match status" value="1"/>
</dbReference>
<comment type="similarity">
    <text evidence="2">Belongs to the binding-protein-dependent transport system permease family. CysTW subfamily.</text>
</comment>
<dbReference type="InterPro" id="IPR000515">
    <property type="entry name" value="MetI-like"/>
</dbReference>
<dbReference type="PROSITE" id="PS50928">
    <property type="entry name" value="ABC_TM1"/>
    <property type="match status" value="1"/>
</dbReference>
<evidence type="ECO:0000256" key="4">
    <source>
        <dbReference type="ARBA" id="ARBA00022475"/>
    </source>
</evidence>
<evidence type="ECO:0000256" key="2">
    <source>
        <dbReference type="ARBA" id="ARBA00007069"/>
    </source>
</evidence>
<evidence type="ECO:0000256" key="3">
    <source>
        <dbReference type="ARBA" id="ARBA00022448"/>
    </source>
</evidence>
<evidence type="ECO:0000256" key="9">
    <source>
        <dbReference type="RuleBase" id="RU363032"/>
    </source>
</evidence>
<keyword evidence="8 9" id="KW-0472">Membrane</keyword>
<dbReference type="InterPro" id="IPR011867">
    <property type="entry name" value="ModB_ABC"/>
</dbReference>
<reference evidence="13" key="1">
    <citation type="submission" date="2021-11" db="EMBL/GenBank/DDBJ databases">
        <title>A Novel Adlercreutzia Species, isolated from a Allomyrina dichotoma larva feces.</title>
        <authorList>
            <person name="Suh M.K."/>
        </authorList>
    </citation>
    <scope>NUCLEOTIDE SEQUENCE</scope>
    <source>
        <strain evidence="13">JBNU-10</strain>
    </source>
</reference>
<dbReference type="CDD" id="cd06261">
    <property type="entry name" value="TM_PBP2"/>
    <property type="match status" value="1"/>
</dbReference>
<feature type="transmembrane region" description="Helical" evidence="9">
    <location>
        <begin position="431"/>
        <end position="451"/>
    </location>
</feature>
<keyword evidence="6 9" id="KW-0812">Transmembrane</keyword>
<keyword evidence="4" id="KW-1003">Cell membrane</keyword>
<feature type="transmembrane region" description="Helical" evidence="9">
    <location>
        <begin position="369"/>
        <end position="391"/>
    </location>
</feature>
<dbReference type="InterPro" id="IPR006311">
    <property type="entry name" value="TAT_signal"/>
</dbReference>
<evidence type="ECO:0000256" key="1">
    <source>
        <dbReference type="ARBA" id="ARBA00004651"/>
    </source>
</evidence>
<evidence type="ECO:0000313" key="13">
    <source>
        <dbReference type="EMBL" id="MCI2241640.1"/>
    </source>
</evidence>
<dbReference type="EMBL" id="JAJMLW010000001">
    <property type="protein sequence ID" value="MCI2241640.1"/>
    <property type="molecule type" value="Genomic_DNA"/>
</dbReference>
<evidence type="ECO:0000256" key="6">
    <source>
        <dbReference type="ARBA" id="ARBA00022692"/>
    </source>
</evidence>
<dbReference type="PROSITE" id="PS51318">
    <property type="entry name" value="TAT"/>
    <property type="match status" value="1"/>
</dbReference>
<keyword evidence="14" id="KW-1185">Reference proteome</keyword>
<evidence type="ECO:0000313" key="14">
    <source>
        <dbReference type="Proteomes" id="UP001430755"/>
    </source>
</evidence>
<feature type="transmembrane region" description="Helical" evidence="9">
    <location>
        <begin position="253"/>
        <end position="271"/>
    </location>
</feature>
<evidence type="ECO:0000256" key="11">
    <source>
        <dbReference type="SAM" id="SignalP"/>
    </source>
</evidence>
<keyword evidence="7 9" id="KW-1133">Transmembrane helix</keyword>
<keyword evidence="11" id="KW-0732">Signal</keyword>
<dbReference type="RefSeq" id="WP_242163986.1">
    <property type="nucleotide sequence ID" value="NZ_JAJMLW010000001.1"/>
</dbReference>
<feature type="compositionally biased region" description="Low complexity" evidence="10">
    <location>
        <begin position="498"/>
        <end position="522"/>
    </location>
</feature>
<evidence type="ECO:0000256" key="10">
    <source>
        <dbReference type="SAM" id="MobiDB-lite"/>
    </source>
</evidence>
<evidence type="ECO:0000259" key="12">
    <source>
        <dbReference type="PROSITE" id="PS50928"/>
    </source>
</evidence>
<keyword evidence="3 9" id="KW-0813">Transport</keyword>
<feature type="chain" id="PRO_5045169363" evidence="11">
    <location>
        <begin position="28"/>
        <end position="522"/>
    </location>
</feature>
<protein>
    <submittedName>
        <fullName evidence="13">Molybdate ABC transporter permease subunit</fullName>
    </submittedName>
</protein>
<proteinExistence type="inferred from homology"/>
<name>A0ABS9WFT8_9ACTN</name>
<accession>A0ABS9WFT8</accession>
<feature type="transmembrane region" description="Helical" evidence="9">
    <location>
        <begin position="317"/>
        <end position="341"/>
    </location>
</feature>
<dbReference type="Proteomes" id="UP001430755">
    <property type="component" value="Unassembled WGS sequence"/>
</dbReference>
<feature type="region of interest" description="Disordered" evidence="10">
    <location>
        <begin position="459"/>
        <end position="522"/>
    </location>
</feature>
<dbReference type="PANTHER" id="PTHR30183">
    <property type="entry name" value="MOLYBDENUM TRANSPORT SYSTEM PERMEASE PROTEIN MODB"/>
    <property type="match status" value="1"/>
</dbReference>
<gene>
    <name evidence="13" type="primary">modB</name>
    <name evidence="13" type="ORF">LPT13_04625</name>
</gene>
<comment type="subcellular location">
    <subcellularLocation>
        <location evidence="1 9">Cell membrane</location>
        <topology evidence="1 9">Multi-pass membrane protein</topology>
    </subcellularLocation>
</comment>
<evidence type="ECO:0000256" key="8">
    <source>
        <dbReference type="ARBA" id="ARBA00023136"/>
    </source>
</evidence>
<dbReference type="Gene3D" id="1.10.3720.10">
    <property type="entry name" value="MetI-like"/>
    <property type="match status" value="1"/>
</dbReference>
<dbReference type="Pfam" id="PF00528">
    <property type="entry name" value="BPD_transp_1"/>
    <property type="match status" value="1"/>
</dbReference>
<organism evidence="13 14">
    <name type="scientific">Adlercreutzia faecimuris</name>
    <dbReference type="NCBI Taxonomy" id="2897341"/>
    <lineage>
        <taxon>Bacteria</taxon>
        <taxon>Bacillati</taxon>
        <taxon>Actinomycetota</taxon>
        <taxon>Coriobacteriia</taxon>
        <taxon>Eggerthellales</taxon>
        <taxon>Eggerthellaceae</taxon>
        <taxon>Adlercreutzia</taxon>
    </lineage>
</organism>
<feature type="domain" description="ABC transmembrane type-1" evidence="12">
    <location>
        <begin position="245"/>
        <end position="452"/>
    </location>
</feature>
<feature type="transmembrane region" description="Helical" evidence="9">
    <location>
        <begin position="283"/>
        <end position="305"/>
    </location>
</feature>